<sequence length="626" mass="69794">MTRTSVHSQYSAALLAFILLLSGCASVNLNSFDATTAQDAIGAAASESDRNLAHDYLIREADRFLARNQPRDARTILQSEQFNGINDSNLRRQRLLAMETAITLEDGDWARQIASALDPEYFLNYDRQDLSRAGNLQADLYRLGGLPYRAAMTLILLAESDTDADVQILHNRIWENLKATSDTTLTTETGQSIGYESQGWLELASVLRDSELSIEEQGRLIRRWQSNWPGHPAADTLPDDLRLIASLADSRPEKIAMALPLGGPLASAGAAIRDGFFAAYFEDESNDRSEVSIRVVDTSGRPFDEIYRELVEEGYDLIVGPLEKEALASLSEMETLPVSVLGLNYLPNGVRSPAGLYQYGLSAEDEARQLADRMIDQGIKQVLVLIPMGGWGDRVEQALMNRLNSQGGIALSTERYFREDNLRAVTADLLGVTVSRERAIDVERTAGIDVEFEPRRRQDADGIVMVAEPTIARQFKPLFAFYFGGDLPVFSPSMIYEGNPDPSRDRDLNDVTFTDTPWVLREDNEFRRIARAAMPEVGGQLGRLFAMGADAWTLSNRLSLLRYMDDAMIDGQTGILTMDRNGSVHREQMWARFKNGVPELLASQPEIDEQAEEPISPETLLEREMR</sequence>
<keyword evidence="4" id="KW-1185">Reference proteome</keyword>
<dbReference type="CDD" id="cd06339">
    <property type="entry name" value="PBP1_YraM_LppC_lipoprotein-like"/>
    <property type="match status" value="1"/>
</dbReference>
<reference evidence="3 4" key="1">
    <citation type="submission" date="2019-04" db="EMBL/GenBank/DDBJ databases">
        <authorList>
            <person name="Park S."/>
            <person name="Yoon J.-H."/>
        </authorList>
    </citation>
    <scope>NUCLEOTIDE SEQUENCE [LARGE SCALE GENOMIC DNA]</scope>
    <source>
        <strain evidence="3 4">HJM-18</strain>
    </source>
</reference>
<dbReference type="RefSeq" id="WP_135804518.1">
    <property type="nucleotide sequence ID" value="NZ_SRPF01000007.1"/>
</dbReference>
<organism evidence="3 4">
    <name type="scientific">Marinobacter confluentis</name>
    <dbReference type="NCBI Taxonomy" id="1697557"/>
    <lineage>
        <taxon>Bacteria</taxon>
        <taxon>Pseudomonadati</taxon>
        <taxon>Pseudomonadota</taxon>
        <taxon>Gammaproteobacteria</taxon>
        <taxon>Pseudomonadales</taxon>
        <taxon>Marinobacteraceae</taxon>
        <taxon>Marinobacter</taxon>
    </lineage>
</organism>
<dbReference type="GO" id="GO:0030234">
    <property type="term" value="F:enzyme regulator activity"/>
    <property type="evidence" value="ECO:0007669"/>
    <property type="project" value="TreeGrafter"/>
</dbReference>
<evidence type="ECO:0000256" key="2">
    <source>
        <dbReference type="SAM" id="MobiDB-lite"/>
    </source>
</evidence>
<keyword evidence="3" id="KW-0449">Lipoprotein</keyword>
<dbReference type="OrthoDB" id="6708821at2"/>
<dbReference type="EMBL" id="SRPF01000007">
    <property type="protein sequence ID" value="TGN38138.1"/>
    <property type="molecule type" value="Genomic_DNA"/>
</dbReference>
<dbReference type="GO" id="GO:0009252">
    <property type="term" value="P:peptidoglycan biosynthetic process"/>
    <property type="evidence" value="ECO:0007669"/>
    <property type="project" value="TreeGrafter"/>
</dbReference>
<dbReference type="InterPro" id="IPR028082">
    <property type="entry name" value="Peripla_BP_I"/>
</dbReference>
<dbReference type="PANTHER" id="PTHR38038">
    <property type="entry name" value="PENICILLIN-BINDING PROTEIN ACTIVATOR LPOA"/>
    <property type="match status" value="1"/>
</dbReference>
<dbReference type="Gene3D" id="1.25.40.650">
    <property type="match status" value="1"/>
</dbReference>
<dbReference type="SUPFAM" id="SSF53822">
    <property type="entry name" value="Periplasmic binding protein-like I"/>
    <property type="match status" value="1"/>
</dbReference>
<gene>
    <name evidence="3" type="ORF">E5Q11_16310</name>
</gene>
<dbReference type="GO" id="GO:0031241">
    <property type="term" value="C:periplasmic side of cell outer membrane"/>
    <property type="evidence" value="ECO:0007669"/>
    <property type="project" value="TreeGrafter"/>
</dbReference>
<dbReference type="Proteomes" id="UP000298325">
    <property type="component" value="Unassembled WGS sequence"/>
</dbReference>
<feature type="region of interest" description="Disordered" evidence="2">
    <location>
        <begin position="606"/>
        <end position="626"/>
    </location>
</feature>
<protein>
    <submittedName>
        <fullName evidence="3">LppC family lipoprotein</fullName>
    </submittedName>
</protein>
<evidence type="ECO:0000313" key="3">
    <source>
        <dbReference type="EMBL" id="TGN38138.1"/>
    </source>
</evidence>
<comment type="caution">
    <text evidence="3">The sequence shown here is derived from an EMBL/GenBank/DDBJ whole genome shotgun (WGS) entry which is preliminary data.</text>
</comment>
<dbReference type="PANTHER" id="PTHR38038:SF1">
    <property type="entry name" value="PENICILLIN-BINDING PROTEIN ACTIVATOR LPOA"/>
    <property type="match status" value="1"/>
</dbReference>
<name>A0A4Z1BMM5_9GAMM</name>
<dbReference type="AlphaFoldDB" id="A0A4Z1BMM5"/>
<dbReference type="InterPro" id="IPR007443">
    <property type="entry name" value="LpoA"/>
</dbReference>
<proteinExistence type="predicted"/>
<dbReference type="PROSITE" id="PS51257">
    <property type="entry name" value="PROKAR_LIPOPROTEIN"/>
    <property type="match status" value="1"/>
</dbReference>
<evidence type="ECO:0000313" key="4">
    <source>
        <dbReference type="Proteomes" id="UP000298325"/>
    </source>
</evidence>
<keyword evidence="1" id="KW-0472">Membrane</keyword>
<dbReference type="Gene3D" id="3.40.50.2300">
    <property type="match status" value="2"/>
</dbReference>
<dbReference type="Pfam" id="PF04348">
    <property type="entry name" value="LppC"/>
    <property type="match status" value="1"/>
</dbReference>
<accession>A0A4Z1BMM5</accession>
<evidence type="ECO:0000256" key="1">
    <source>
        <dbReference type="ARBA" id="ARBA00023136"/>
    </source>
</evidence>